<protein>
    <submittedName>
        <fullName evidence="2">Ovule protein</fullName>
    </submittedName>
</protein>
<dbReference type="AlphaFoldDB" id="A0A914LET1"/>
<evidence type="ECO:0000313" key="2">
    <source>
        <dbReference type="WBParaSite" id="Minc3s00466g12821"/>
    </source>
</evidence>
<accession>A0A914LET1</accession>
<organism evidence="1 2">
    <name type="scientific">Meloidogyne incognita</name>
    <name type="common">Southern root-knot nematode worm</name>
    <name type="synonym">Oxyuris incognita</name>
    <dbReference type="NCBI Taxonomy" id="6306"/>
    <lineage>
        <taxon>Eukaryota</taxon>
        <taxon>Metazoa</taxon>
        <taxon>Ecdysozoa</taxon>
        <taxon>Nematoda</taxon>
        <taxon>Chromadorea</taxon>
        <taxon>Rhabditida</taxon>
        <taxon>Tylenchina</taxon>
        <taxon>Tylenchomorpha</taxon>
        <taxon>Tylenchoidea</taxon>
        <taxon>Meloidogynidae</taxon>
        <taxon>Meloidogyninae</taxon>
        <taxon>Meloidogyne</taxon>
        <taxon>Meloidogyne incognita group</taxon>
    </lineage>
</organism>
<name>A0A914LET1_MELIC</name>
<dbReference type="Proteomes" id="UP000887563">
    <property type="component" value="Unplaced"/>
</dbReference>
<proteinExistence type="predicted"/>
<sequence length="75" mass="8563">MTYKLVPTNYIQSFFLQLPHYNAGMSTTLGFSHYFFCLTHDTAVVSTPFDFFAAQFPTYPLPFGFVGSLHPRDTN</sequence>
<evidence type="ECO:0000313" key="1">
    <source>
        <dbReference type="Proteomes" id="UP000887563"/>
    </source>
</evidence>
<reference evidence="2" key="1">
    <citation type="submission" date="2022-11" db="UniProtKB">
        <authorList>
            <consortium name="WormBaseParasite"/>
        </authorList>
    </citation>
    <scope>IDENTIFICATION</scope>
</reference>
<keyword evidence="1" id="KW-1185">Reference proteome</keyword>
<dbReference type="WBParaSite" id="Minc3s00466g12821">
    <property type="protein sequence ID" value="Minc3s00466g12821"/>
    <property type="gene ID" value="Minc3s00466g12821"/>
</dbReference>